<dbReference type="eggNOG" id="ENOG502S8QH">
    <property type="taxonomic scope" value="Eukaryota"/>
</dbReference>
<dbReference type="Pfam" id="PF07209">
    <property type="entry name" value="DUF1415"/>
    <property type="match status" value="1"/>
</dbReference>
<dbReference type="Proteomes" id="UP000013827">
    <property type="component" value="Unassembled WGS sequence"/>
</dbReference>
<dbReference type="PaxDb" id="2903-EOD18027"/>
<dbReference type="EnsemblProtists" id="EOD39855">
    <property type="protein sequence ID" value="EOD39855"/>
    <property type="gene ID" value="EMIHUDRAFT_423017"/>
</dbReference>
<reference evidence="1" key="2">
    <citation type="submission" date="2024-10" db="UniProtKB">
        <authorList>
            <consortium name="EnsemblProtists"/>
        </authorList>
    </citation>
    <scope>IDENTIFICATION</scope>
</reference>
<organism evidence="1 2">
    <name type="scientific">Emiliania huxleyi (strain CCMP1516)</name>
    <dbReference type="NCBI Taxonomy" id="280463"/>
    <lineage>
        <taxon>Eukaryota</taxon>
        <taxon>Haptista</taxon>
        <taxon>Haptophyta</taxon>
        <taxon>Prymnesiophyceae</taxon>
        <taxon>Isochrysidales</taxon>
        <taxon>Noelaerhabdaceae</taxon>
        <taxon>Emiliania</taxon>
    </lineage>
</organism>
<name>A0A0D3J3E2_EMIH1</name>
<dbReference type="AlphaFoldDB" id="A0A0D3J3E2"/>
<dbReference type="OMA" id="CPFAERE"/>
<proteinExistence type="predicted"/>
<dbReference type="GeneID" id="17285126"/>
<dbReference type="EnsemblProtists" id="EOD18027">
    <property type="protein sequence ID" value="EOD18027"/>
    <property type="gene ID" value="EMIHUDRAFT_461298"/>
</dbReference>
<evidence type="ECO:0000313" key="1">
    <source>
        <dbReference type="EnsemblProtists" id="EOD18027"/>
    </source>
</evidence>
<evidence type="ECO:0000313" key="2">
    <source>
        <dbReference type="Proteomes" id="UP000013827"/>
    </source>
</evidence>
<dbReference type="KEGG" id="ehx:EMIHUDRAFT_423017"/>
<dbReference type="RefSeq" id="XP_005792284.1">
    <property type="nucleotide sequence ID" value="XM_005792227.1"/>
</dbReference>
<sequence length="225" mass="24432">MLAAVSSHAVAATATAGAWTAEQSIYRTRAWIDTAVVRLGLCPYAAKPFHGDRIRYAVSDCTSDEALVASFFEEGLLLLDSPEEELATTMLIAPKYEGGIGEFYSLYEWLTDLLESEEEEVLANGVQPAFFHPAWSFDGLPADSPIHFEKRAPCPVINLLRRSTLDRTVEEGLRRGVIVNQQISEHNAAALQAEGTPALSRLFDDLGALQLHTAADEGGADSGPR</sequence>
<dbReference type="RefSeq" id="XP_005770456.1">
    <property type="nucleotide sequence ID" value="XM_005770399.1"/>
</dbReference>
<dbReference type="GeneID" id="19046028"/>
<dbReference type="STRING" id="2903.R1C755"/>
<keyword evidence="2" id="KW-1185">Reference proteome</keyword>
<dbReference type="KEGG" id="ehx:EMIHUDRAFT_461298"/>
<evidence type="ECO:0008006" key="3">
    <source>
        <dbReference type="Google" id="ProtNLM"/>
    </source>
</evidence>
<protein>
    <recommendedName>
        <fullName evidence="3">DUF1415 domain-containing protein</fullName>
    </recommendedName>
</protein>
<accession>A0A0D3J3E2</accession>
<dbReference type="InterPro" id="IPR009858">
    <property type="entry name" value="DUF1415"/>
</dbReference>
<dbReference type="HOGENOM" id="CLU_1231813_0_0_1"/>
<reference evidence="2" key="1">
    <citation type="journal article" date="2013" name="Nature">
        <title>Pan genome of the phytoplankton Emiliania underpins its global distribution.</title>
        <authorList>
            <person name="Read B.A."/>
            <person name="Kegel J."/>
            <person name="Klute M.J."/>
            <person name="Kuo A."/>
            <person name="Lefebvre S.C."/>
            <person name="Maumus F."/>
            <person name="Mayer C."/>
            <person name="Miller J."/>
            <person name="Monier A."/>
            <person name="Salamov A."/>
            <person name="Young J."/>
            <person name="Aguilar M."/>
            <person name="Claverie J.M."/>
            <person name="Frickenhaus S."/>
            <person name="Gonzalez K."/>
            <person name="Herman E.K."/>
            <person name="Lin Y.C."/>
            <person name="Napier J."/>
            <person name="Ogata H."/>
            <person name="Sarno A.F."/>
            <person name="Shmutz J."/>
            <person name="Schroeder D."/>
            <person name="de Vargas C."/>
            <person name="Verret F."/>
            <person name="von Dassow P."/>
            <person name="Valentin K."/>
            <person name="Van de Peer Y."/>
            <person name="Wheeler G."/>
            <person name="Dacks J.B."/>
            <person name="Delwiche C.F."/>
            <person name="Dyhrman S.T."/>
            <person name="Glockner G."/>
            <person name="John U."/>
            <person name="Richards T."/>
            <person name="Worden A.Z."/>
            <person name="Zhang X."/>
            <person name="Grigoriev I.V."/>
            <person name="Allen A.E."/>
            <person name="Bidle K."/>
            <person name="Borodovsky M."/>
            <person name="Bowler C."/>
            <person name="Brownlee C."/>
            <person name="Cock J.M."/>
            <person name="Elias M."/>
            <person name="Gladyshev V.N."/>
            <person name="Groth M."/>
            <person name="Guda C."/>
            <person name="Hadaegh A."/>
            <person name="Iglesias-Rodriguez M.D."/>
            <person name="Jenkins J."/>
            <person name="Jones B.M."/>
            <person name="Lawson T."/>
            <person name="Leese F."/>
            <person name="Lindquist E."/>
            <person name="Lobanov A."/>
            <person name="Lomsadze A."/>
            <person name="Malik S.B."/>
            <person name="Marsh M.E."/>
            <person name="Mackinder L."/>
            <person name="Mock T."/>
            <person name="Mueller-Roeber B."/>
            <person name="Pagarete A."/>
            <person name="Parker M."/>
            <person name="Probert I."/>
            <person name="Quesneville H."/>
            <person name="Raines C."/>
            <person name="Rensing S.A."/>
            <person name="Riano-Pachon D.M."/>
            <person name="Richier S."/>
            <person name="Rokitta S."/>
            <person name="Shiraiwa Y."/>
            <person name="Soanes D.M."/>
            <person name="van der Giezen M."/>
            <person name="Wahlund T.M."/>
            <person name="Williams B."/>
            <person name="Wilson W."/>
            <person name="Wolfe G."/>
            <person name="Wurch L.L."/>
        </authorList>
    </citation>
    <scope>NUCLEOTIDE SEQUENCE</scope>
</reference>